<reference evidence="5 6" key="1">
    <citation type="submission" date="2024-01" db="EMBL/GenBank/DDBJ databases">
        <title>A draft genome for a cacao thread blight-causing isolate of Paramarasmius palmivorus.</title>
        <authorList>
            <person name="Baruah I.K."/>
            <person name="Bukari Y."/>
            <person name="Amoako-Attah I."/>
            <person name="Meinhardt L.W."/>
            <person name="Bailey B.A."/>
            <person name="Cohen S.P."/>
        </authorList>
    </citation>
    <scope>NUCLEOTIDE SEQUENCE [LARGE SCALE GENOMIC DNA]</scope>
    <source>
        <strain evidence="5 6">GH-12</strain>
    </source>
</reference>
<comment type="caution">
    <text evidence="5">The sequence shown here is derived from an EMBL/GenBank/DDBJ whole genome shotgun (WGS) entry which is preliminary data.</text>
</comment>
<feature type="compositionally biased region" description="Basic and acidic residues" evidence="4">
    <location>
        <begin position="13"/>
        <end position="26"/>
    </location>
</feature>
<dbReference type="PANTHER" id="PTHR13486:SF2">
    <property type="entry name" value="SPLICING FACTOR C9ORF78"/>
    <property type="match status" value="1"/>
</dbReference>
<evidence type="ECO:0000313" key="6">
    <source>
        <dbReference type="Proteomes" id="UP001383192"/>
    </source>
</evidence>
<feature type="region of interest" description="Disordered" evidence="4">
    <location>
        <begin position="41"/>
        <end position="66"/>
    </location>
</feature>
<protein>
    <submittedName>
        <fullName evidence="5">Uncharacterized protein</fullName>
    </submittedName>
</protein>
<dbReference type="GO" id="GO:0000398">
    <property type="term" value="P:mRNA splicing, via spliceosome"/>
    <property type="evidence" value="ECO:0007669"/>
    <property type="project" value="TreeGrafter"/>
</dbReference>
<dbReference type="AlphaFoldDB" id="A0AAW0BCQ0"/>
<evidence type="ECO:0000256" key="1">
    <source>
        <dbReference type="ARBA" id="ARBA00004123"/>
    </source>
</evidence>
<name>A0AAW0BCQ0_9AGAR</name>
<evidence type="ECO:0000256" key="4">
    <source>
        <dbReference type="SAM" id="MobiDB-lite"/>
    </source>
</evidence>
<sequence length="153" mass="18044">MAYIAEHLQIPSRAKDDGDGKNKPLDSQEALYQVPERWKVEQKKQETNNENITNSMTMLTATPEVDLGMEEGKENRCRRRPDRRTIPKGEEVATRFYRPNLRMKSDADIMRDAELEAMSIQLQEEQSRRTNQDKPQMATDELVMERFKKRMRK</sequence>
<gene>
    <name evidence="5" type="ORF">VNI00_016452</name>
</gene>
<keyword evidence="3" id="KW-0539">Nucleus</keyword>
<comment type="similarity">
    <text evidence="2">Belongs to the TLS1 family.</text>
</comment>
<dbReference type="PANTHER" id="PTHR13486">
    <property type="entry name" value="TELOMERE LENGTH AND SILENCING PROTEIN 1 TLS1 FAMILY MEMBER"/>
    <property type="match status" value="1"/>
</dbReference>
<organism evidence="5 6">
    <name type="scientific">Paramarasmius palmivorus</name>
    <dbReference type="NCBI Taxonomy" id="297713"/>
    <lineage>
        <taxon>Eukaryota</taxon>
        <taxon>Fungi</taxon>
        <taxon>Dikarya</taxon>
        <taxon>Basidiomycota</taxon>
        <taxon>Agaricomycotina</taxon>
        <taxon>Agaricomycetes</taxon>
        <taxon>Agaricomycetidae</taxon>
        <taxon>Agaricales</taxon>
        <taxon>Marasmiineae</taxon>
        <taxon>Marasmiaceae</taxon>
        <taxon>Paramarasmius</taxon>
    </lineage>
</organism>
<accession>A0AAW0BCQ0</accession>
<dbReference type="GO" id="GO:0005681">
    <property type="term" value="C:spliceosomal complex"/>
    <property type="evidence" value="ECO:0007669"/>
    <property type="project" value="TreeGrafter"/>
</dbReference>
<feature type="region of interest" description="Disordered" evidence="4">
    <location>
        <begin position="72"/>
        <end position="91"/>
    </location>
</feature>
<keyword evidence="6" id="KW-1185">Reference proteome</keyword>
<evidence type="ECO:0000313" key="5">
    <source>
        <dbReference type="EMBL" id="KAK7024235.1"/>
    </source>
</evidence>
<dbReference type="Proteomes" id="UP001383192">
    <property type="component" value="Unassembled WGS sequence"/>
</dbReference>
<dbReference type="EMBL" id="JAYKXP010000129">
    <property type="protein sequence ID" value="KAK7024235.1"/>
    <property type="molecule type" value="Genomic_DNA"/>
</dbReference>
<comment type="subcellular location">
    <subcellularLocation>
        <location evidence="1">Nucleus</location>
    </subcellularLocation>
</comment>
<dbReference type="Pfam" id="PF07052">
    <property type="entry name" value="Hep_59"/>
    <property type="match status" value="1"/>
</dbReference>
<feature type="region of interest" description="Disordered" evidence="4">
    <location>
        <begin position="1"/>
        <end position="28"/>
    </location>
</feature>
<dbReference type="InterPro" id="IPR010756">
    <property type="entry name" value="Tls1-like"/>
</dbReference>
<evidence type="ECO:0000256" key="2">
    <source>
        <dbReference type="ARBA" id="ARBA00007643"/>
    </source>
</evidence>
<evidence type="ECO:0000256" key="3">
    <source>
        <dbReference type="ARBA" id="ARBA00023242"/>
    </source>
</evidence>
<feature type="compositionally biased region" description="Polar residues" evidence="4">
    <location>
        <begin position="48"/>
        <end position="60"/>
    </location>
</feature>
<proteinExistence type="inferred from homology"/>